<evidence type="ECO:0000256" key="4">
    <source>
        <dbReference type="ARBA" id="ARBA00023274"/>
    </source>
</evidence>
<organism evidence="5">
    <name type="scientific">Pectinophora gossypiella</name>
    <name type="common">Cotton pink bollworm</name>
    <name type="synonym">Depressaria gossypiella</name>
    <dbReference type="NCBI Taxonomy" id="13191"/>
    <lineage>
        <taxon>Eukaryota</taxon>
        <taxon>Metazoa</taxon>
        <taxon>Ecdysozoa</taxon>
        <taxon>Arthropoda</taxon>
        <taxon>Hexapoda</taxon>
        <taxon>Insecta</taxon>
        <taxon>Pterygota</taxon>
        <taxon>Neoptera</taxon>
        <taxon>Endopterygota</taxon>
        <taxon>Lepidoptera</taxon>
        <taxon>Glossata</taxon>
        <taxon>Ditrysia</taxon>
        <taxon>Gelechioidea</taxon>
        <taxon>Gelechiidae</taxon>
        <taxon>Apatetrinae</taxon>
        <taxon>Pectinophora</taxon>
    </lineage>
</organism>
<keyword evidence="3" id="KW-0496">Mitochondrion</keyword>
<feature type="non-terminal residue" evidence="5">
    <location>
        <position position="1"/>
    </location>
</feature>
<evidence type="ECO:0000256" key="1">
    <source>
        <dbReference type="ARBA" id="ARBA00004173"/>
    </source>
</evidence>
<gene>
    <name evidence="5" type="ORF">g.7739</name>
</gene>
<dbReference type="PANTHER" id="PTHR13014:SF3">
    <property type="entry name" value="LARGE RIBOSOMAL SUBUNIT PROTEIN ML65"/>
    <property type="match status" value="1"/>
</dbReference>
<accession>A0A1E1VY78</accession>
<keyword evidence="2" id="KW-0689">Ribosomal protein</keyword>
<dbReference type="InterPro" id="IPR039982">
    <property type="entry name" value="Ribosomal_mL65"/>
</dbReference>
<evidence type="ECO:0008006" key="6">
    <source>
        <dbReference type="Google" id="ProtNLM"/>
    </source>
</evidence>
<evidence type="ECO:0000313" key="5">
    <source>
        <dbReference type="EMBL" id="JAT79686.1"/>
    </source>
</evidence>
<comment type="subcellular location">
    <subcellularLocation>
        <location evidence="1">Mitochondrion</location>
    </subcellularLocation>
</comment>
<dbReference type="EMBL" id="GDQN01011368">
    <property type="protein sequence ID" value="JAT79686.1"/>
    <property type="molecule type" value="Transcribed_RNA"/>
</dbReference>
<dbReference type="AlphaFoldDB" id="A0A1E1VY78"/>
<dbReference type="PANTHER" id="PTHR13014">
    <property type="entry name" value="MITOCHONDRIAL 28S RIBOSOMAL PROTEIN S30/P52 PRO-APOTOTIC PROTEIN"/>
    <property type="match status" value="1"/>
</dbReference>
<dbReference type="GO" id="GO:0005762">
    <property type="term" value="C:mitochondrial large ribosomal subunit"/>
    <property type="evidence" value="ECO:0007669"/>
    <property type="project" value="TreeGrafter"/>
</dbReference>
<dbReference type="GO" id="GO:0006412">
    <property type="term" value="P:translation"/>
    <property type="evidence" value="ECO:0007669"/>
    <property type="project" value="InterPro"/>
</dbReference>
<name>A0A1E1VY78_PECGO</name>
<dbReference type="OrthoDB" id="6041973at2759"/>
<dbReference type="Pfam" id="PF07147">
    <property type="entry name" value="PDCD9"/>
    <property type="match status" value="1"/>
</dbReference>
<sequence>KSKICKKKTNCQTSIREFRDNLKSGPSYLGFSSKINKMHLLRVHRTFPKLKSLIRSQSTQTAALNQDEYTETPEYPPILDLSLQARKLRERQAVHQKIQKINTVEEKQIGLNMPRYYGFKCVMFTDDRVPYNAMPMVQCYTRTHFKPTEKLPDIYNETEQLADQAVKEIKSQIEDAIALELEAFDYKYMTDIPEEAQRENAIAKHIVKQINRIVSNNLADKVSHVLSAQVDYDPRHEAFWFVGGTDVPRNVYQWRKKYPFLKDRIDEPVDRPVQYKGAPIIAVRSHLPLKPILPYSEAENPEFKVPKFTYQPEMVGYKIEHRHGTNIPGFWPGDHDEFGLLSVQGRGYMLVRNKSFGAQDELEALHCQAMKSSFGWLCAQANYQGFTTYNDLTYPLATQTVITNGQEWSFYAYQLNTITMHNEQMDENPKHNICFGTKPQQLYETVENGKVKGLNENVLKTLVQFYLNTPEEREHDMKPYLGKEEQVVADIEDDKKRCWLEDRYKHIMANRPRHLLPPETFLWEKIYKIQHNTRFFEKKRQPWEYGINPYKRRLDEHLPPYIPKVVRPYPRSKKKFETTYYPDV</sequence>
<evidence type="ECO:0000256" key="3">
    <source>
        <dbReference type="ARBA" id="ARBA00023128"/>
    </source>
</evidence>
<dbReference type="GO" id="GO:0003735">
    <property type="term" value="F:structural constituent of ribosome"/>
    <property type="evidence" value="ECO:0007669"/>
    <property type="project" value="InterPro"/>
</dbReference>
<protein>
    <recommendedName>
        <fullName evidence="6">28S ribosomal protein S30, mitochondrial</fullName>
    </recommendedName>
</protein>
<dbReference type="InterPro" id="IPR010793">
    <property type="entry name" value="Ribosomal_mL37/mL65"/>
</dbReference>
<proteinExistence type="predicted"/>
<reference evidence="5" key="1">
    <citation type="submission" date="2015-09" db="EMBL/GenBank/DDBJ databases">
        <title>De novo assembly of Pectinophora gossypiella (Pink Bollworm) gut transcriptome.</title>
        <authorList>
            <person name="Tassone E.E."/>
        </authorList>
    </citation>
    <scope>NUCLEOTIDE SEQUENCE</scope>
</reference>
<evidence type="ECO:0000256" key="2">
    <source>
        <dbReference type="ARBA" id="ARBA00022980"/>
    </source>
</evidence>
<keyword evidence="4" id="KW-0687">Ribonucleoprotein</keyword>